<keyword evidence="5" id="KW-1185">Reference proteome</keyword>
<dbReference type="STRING" id="37928.SAMN04489742_2347"/>
<keyword evidence="2" id="KW-0547">Nucleotide-binding</keyword>
<evidence type="ECO:0000256" key="1">
    <source>
        <dbReference type="PIRSR" id="PIRSR640198-1"/>
    </source>
</evidence>
<evidence type="ECO:0000313" key="5">
    <source>
        <dbReference type="Proteomes" id="UP000181917"/>
    </source>
</evidence>
<dbReference type="AlphaFoldDB" id="A0A1H1DBC8"/>
<reference evidence="4 5" key="1">
    <citation type="submission" date="2016-10" db="EMBL/GenBank/DDBJ databases">
        <authorList>
            <person name="de Groot N.N."/>
        </authorList>
    </citation>
    <scope>NUCLEOTIDE SEQUENCE [LARGE SCALE GENOMIC DNA]</scope>
    <source>
        <strain evidence="4 5">DSM 20117</strain>
    </source>
</reference>
<feature type="binding site" evidence="2">
    <location>
        <begin position="225"/>
        <end position="232"/>
    </location>
    <ligand>
        <name>ATP</name>
        <dbReference type="ChEBI" id="CHEBI:30616"/>
    </ligand>
</feature>
<evidence type="ECO:0000313" key="4">
    <source>
        <dbReference type="EMBL" id="SDQ73528.1"/>
    </source>
</evidence>
<gene>
    <name evidence="4" type="ORF">SAMN04489742_2347</name>
</gene>
<accession>A0A1H1DBC8</accession>
<evidence type="ECO:0000256" key="2">
    <source>
        <dbReference type="PIRSR" id="PIRSR640198-2"/>
    </source>
</evidence>
<organism evidence="4 5">
    <name type="scientific">Crystallibacter crystallopoietes</name>
    <dbReference type="NCBI Taxonomy" id="37928"/>
    <lineage>
        <taxon>Bacteria</taxon>
        <taxon>Bacillati</taxon>
        <taxon>Actinomycetota</taxon>
        <taxon>Actinomycetes</taxon>
        <taxon>Micrococcales</taxon>
        <taxon>Micrococcaceae</taxon>
        <taxon>Crystallibacter</taxon>
    </lineage>
</organism>
<dbReference type="InterPro" id="IPR036597">
    <property type="entry name" value="Fido-like_dom_sf"/>
</dbReference>
<dbReference type="Gene3D" id="1.10.3290.10">
    <property type="entry name" value="Fido-like domain"/>
    <property type="match status" value="1"/>
</dbReference>
<dbReference type="InterPro" id="IPR040198">
    <property type="entry name" value="Fido_containing"/>
</dbReference>
<evidence type="ECO:0000259" key="3">
    <source>
        <dbReference type="PROSITE" id="PS51459"/>
    </source>
</evidence>
<proteinExistence type="predicted"/>
<dbReference type="PANTHER" id="PTHR13504:SF38">
    <property type="entry name" value="FIDO DOMAIN-CONTAINING PROTEIN"/>
    <property type="match status" value="1"/>
</dbReference>
<dbReference type="EMBL" id="FNKH01000002">
    <property type="protein sequence ID" value="SDQ73528.1"/>
    <property type="molecule type" value="Genomic_DNA"/>
</dbReference>
<dbReference type="SUPFAM" id="SSF140931">
    <property type="entry name" value="Fic-like"/>
    <property type="match status" value="1"/>
</dbReference>
<name>A0A1H1DBC8_9MICC</name>
<dbReference type="InterPro" id="IPR003812">
    <property type="entry name" value="Fido"/>
</dbReference>
<dbReference type="Pfam" id="PF02661">
    <property type="entry name" value="Fic"/>
    <property type="match status" value="1"/>
</dbReference>
<keyword evidence="2" id="KW-0067">ATP-binding</keyword>
<feature type="active site" evidence="1">
    <location>
        <position position="221"/>
    </location>
</feature>
<protein>
    <submittedName>
        <fullName evidence="4">Fic family protein</fullName>
    </submittedName>
</protein>
<dbReference type="OrthoDB" id="9813719at2"/>
<dbReference type="PROSITE" id="PS51459">
    <property type="entry name" value="FIDO"/>
    <property type="match status" value="1"/>
</dbReference>
<dbReference type="Proteomes" id="UP000181917">
    <property type="component" value="Unassembled WGS sequence"/>
</dbReference>
<sequence>MGKWPALTYETLPWEPSSQGSKADRTFRRYGASIPATISELEWRSSAETATVTEAAVAAIVRLDATAGQVLAPLSGFLLRNEAESSSKIEHVQSTPLALARATLGIRSSEAAISTLAAAAAIEDLISVGEETNPADPSNLNHAHAILMRPDPLNRKFSEELRDQQNWIGGSDYTPRGALFVPPAPGRVATLMADLHDFCERKDLPALAQAAIAHAQFETIHPYTDGNGRIGRALLNAVLRYRGVTTAAIVPIASAFMASRDVYFALLGAYRNGEADLFVDYIARCALSACRAASESATTLAGLPGQWRDAVNPRSGSAALKLIDSLLGQPLLTAGLAAERANCTPQAAYNAIAKLEEAGVLRNIGKGSRGQAWAAGDVLDETETLIERINESSADLLNPLARSYISHQQAQANSPADS</sequence>
<dbReference type="PANTHER" id="PTHR13504">
    <property type="entry name" value="FIDO DOMAIN-CONTAINING PROTEIN DDB_G0283145"/>
    <property type="match status" value="1"/>
</dbReference>
<feature type="domain" description="Fido" evidence="3">
    <location>
        <begin position="135"/>
        <end position="284"/>
    </location>
</feature>
<dbReference type="GO" id="GO:0005524">
    <property type="term" value="F:ATP binding"/>
    <property type="evidence" value="ECO:0007669"/>
    <property type="project" value="UniProtKB-KW"/>
</dbReference>